<gene>
    <name evidence="9" type="ORF">KP22_00220</name>
</gene>
<dbReference type="SUPFAM" id="SSF103473">
    <property type="entry name" value="MFS general substrate transporter"/>
    <property type="match status" value="1"/>
</dbReference>
<dbReference type="InterPro" id="IPR050171">
    <property type="entry name" value="MFS_Transporters"/>
</dbReference>
<feature type="domain" description="Major facilitator superfamily (MFS) profile" evidence="8">
    <location>
        <begin position="1"/>
        <end position="393"/>
    </location>
</feature>
<evidence type="ECO:0000256" key="7">
    <source>
        <dbReference type="SAM" id="Phobius"/>
    </source>
</evidence>
<dbReference type="InterPro" id="IPR054152">
    <property type="entry name" value="YajR_YAM"/>
</dbReference>
<evidence type="ECO:0000256" key="2">
    <source>
        <dbReference type="ARBA" id="ARBA00022448"/>
    </source>
</evidence>
<feature type="transmembrane region" description="Helical" evidence="7">
    <location>
        <begin position="253"/>
        <end position="273"/>
    </location>
</feature>
<keyword evidence="3" id="KW-1003">Cell membrane</keyword>
<keyword evidence="5 7" id="KW-1133">Transmembrane helix</keyword>
<feature type="transmembrane region" description="Helical" evidence="7">
    <location>
        <begin position="280"/>
        <end position="299"/>
    </location>
</feature>
<keyword evidence="6 7" id="KW-0472">Membrane</keyword>
<dbReference type="EMBL" id="JQHM01000001">
    <property type="protein sequence ID" value="KFX06553.1"/>
    <property type="molecule type" value="Genomic_DNA"/>
</dbReference>
<dbReference type="Pfam" id="PF07690">
    <property type="entry name" value="MFS_1"/>
    <property type="match status" value="1"/>
</dbReference>
<name>A0A093UE77_9GAMM</name>
<feature type="transmembrane region" description="Helical" evidence="7">
    <location>
        <begin position="104"/>
        <end position="124"/>
    </location>
</feature>
<dbReference type="Pfam" id="PF21987">
    <property type="entry name" value="YajR_YAM"/>
    <property type="match status" value="1"/>
</dbReference>
<dbReference type="Gene3D" id="3.30.70.100">
    <property type="match status" value="1"/>
</dbReference>
<dbReference type="PANTHER" id="PTHR23517:SF2">
    <property type="entry name" value="MULTIDRUG RESISTANCE PROTEIN MDTH"/>
    <property type="match status" value="1"/>
</dbReference>
<feature type="transmembrane region" description="Helical" evidence="7">
    <location>
        <begin position="364"/>
        <end position="384"/>
    </location>
</feature>
<dbReference type="InterPro" id="IPR036259">
    <property type="entry name" value="MFS_trans_sf"/>
</dbReference>
<feature type="transmembrane region" description="Helical" evidence="7">
    <location>
        <begin position="214"/>
        <end position="233"/>
    </location>
</feature>
<dbReference type="AlphaFoldDB" id="A0A093UE77"/>
<feature type="transmembrane region" description="Helical" evidence="7">
    <location>
        <begin position="80"/>
        <end position="98"/>
    </location>
</feature>
<evidence type="ECO:0000256" key="3">
    <source>
        <dbReference type="ARBA" id="ARBA00022475"/>
    </source>
</evidence>
<dbReference type="PANTHER" id="PTHR23517">
    <property type="entry name" value="RESISTANCE PROTEIN MDTM, PUTATIVE-RELATED-RELATED"/>
    <property type="match status" value="1"/>
</dbReference>
<dbReference type="InterPro" id="IPR011701">
    <property type="entry name" value="MFS"/>
</dbReference>
<dbReference type="Gene3D" id="1.20.1250.20">
    <property type="entry name" value="MFS general substrate transporter like domains"/>
    <property type="match status" value="1"/>
</dbReference>
<feature type="transmembrane region" description="Helical" evidence="7">
    <location>
        <begin position="339"/>
        <end position="358"/>
    </location>
</feature>
<keyword evidence="4 7" id="KW-0812">Transmembrane</keyword>
<proteinExistence type="predicted"/>
<dbReference type="GO" id="GO:0005886">
    <property type="term" value="C:plasma membrane"/>
    <property type="evidence" value="ECO:0007669"/>
    <property type="project" value="UniProtKB-SubCell"/>
</dbReference>
<organism evidence="9 10">
    <name type="scientific">Pectobacterium betavasculorum</name>
    <dbReference type="NCBI Taxonomy" id="55207"/>
    <lineage>
        <taxon>Bacteria</taxon>
        <taxon>Pseudomonadati</taxon>
        <taxon>Pseudomonadota</taxon>
        <taxon>Gammaproteobacteria</taxon>
        <taxon>Enterobacterales</taxon>
        <taxon>Pectobacteriaceae</taxon>
        <taxon>Pectobacterium</taxon>
    </lineage>
</organism>
<dbReference type="STRING" id="55207.KP22_00220"/>
<evidence type="ECO:0000256" key="6">
    <source>
        <dbReference type="ARBA" id="ARBA00023136"/>
    </source>
</evidence>
<comment type="subcellular location">
    <subcellularLocation>
        <location evidence="1">Cell membrane</location>
        <topology evidence="1">Multi-pass membrane protein</topology>
    </subcellularLocation>
</comment>
<dbReference type="Proteomes" id="UP000032874">
    <property type="component" value="Unassembled WGS sequence"/>
</dbReference>
<dbReference type="CDD" id="cd17472">
    <property type="entry name" value="MFS_YajR_like"/>
    <property type="match status" value="1"/>
</dbReference>
<dbReference type="GO" id="GO:0022857">
    <property type="term" value="F:transmembrane transporter activity"/>
    <property type="evidence" value="ECO:0007669"/>
    <property type="project" value="InterPro"/>
</dbReference>
<evidence type="ECO:0000256" key="4">
    <source>
        <dbReference type="ARBA" id="ARBA00022692"/>
    </source>
</evidence>
<evidence type="ECO:0000256" key="1">
    <source>
        <dbReference type="ARBA" id="ARBA00004651"/>
    </source>
</evidence>
<evidence type="ECO:0000313" key="9">
    <source>
        <dbReference type="EMBL" id="KFX06553.1"/>
    </source>
</evidence>
<accession>A0A093UE77</accession>
<evidence type="ECO:0000313" key="10">
    <source>
        <dbReference type="Proteomes" id="UP000032874"/>
    </source>
</evidence>
<feature type="transmembrane region" description="Helical" evidence="7">
    <location>
        <begin position="136"/>
        <end position="162"/>
    </location>
</feature>
<reference evidence="9 10" key="1">
    <citation type="submission" date="2014-08" db="EMBL/GenBank/DDBJ databases">
        <title>Genome sequences of NCPPB Pectobacterium isolates.</title>
        <authorList>
            <person name="Glover R.H."/>
            <person name="Sapp M."/>
            <person name="Elphinstone J."/>
        </authorList>
    </citation>
    <scope>NUCLEOTIDE SEQUENCE [LARGE SCALE GENOMIC DNA]</scope>
    <source>
        <strain evidence="9 10">NCPPB 2795</strain>
    </source>
</reference>
<comment type="caution">
    <text evidence="9">The sequence shown here is derived from an EMBL/GenBank/DDBJ whole genome shotgun (WGS) entry which is preliminary data.</text>
</comment>
<dbReference type="PROSITE" id="PS50850">
    <property type="entry name" value="MFS"/>
    <property type="match status" value="1"/>
</dbReference>
<feature type="transmembrane region" description="Helical" evidence="7">
    <location>
        <begin position="168"/>
        <end position="193"/>
    </location>
</feature>
<evidence type="ECO:0000256" key="5">
    <source>
        <dbReference type="ARBA" id="ARBA00022989"/>
    </source>
</evidence>
<feature type="transmembrane region" description="Helical" evidence="7">
    <location>
        <begin position="21"/>
        <end position="42"/>
    </location>
</feature>
<sequence>MNDNKMTPGELRATWGLGAVFSLRMLGMFMVLPVLTTYGMALQGASEALIGIAIGIYGLMQAIFQIPFGLVSDRIGRKPLIVGGLLIFALGSVIAALSDSIWGIILGRALQGAGAISAAVMALLSDLTREQNRTKAMAFIGVSFGVTFAIAMVVGPIVTHAFGLQALFWGIAVLSLAGIAITLTLIPSAPAHVLNRESAMVRGSFRKVLGNSRLLKLNVGIMCLHILLMSSFVALPRAMESAGLAPQEQWKVYLVTMLVSFAGVVPFIIYAEVKRRMKQVFIGCIVILVAAEIVLWASGNHLWQIIVGVQLFFLAFNVMEALLPSLISKESPAGYKGTAMGIYSTTQFIGVAIGGSLGGGLFELYGASAVFMAGVAIAAIWLLVSFTMQEPPYLSSLRIALSDLALQDSELEQKIRTQPGVAEVVIVPDEYSAYVKIDNKKTNRQQLEQLTGQA</sequence>
<feature type="transmembrane region" description="Helical" evidence="7">
    <location>
        <begin position="305"/>
        <end position="327"/>
    </location>
</feature>
<evidence type="ECO:0000259" key="8">
    <source>
        <dbReference type="PROSITE" id="PS50850"/>
    </source>
</evidence>
<dbReference type="eggNOG" id="COG2814">
    <property type="taxonomic scope" value="Bacteria"/>
</dbReference>
<protein>
    <submittedName>
        <fullName evidence="9">Membrane protein</fullName>
    </submittedName>
</protein>
<keyword evidence="2" id="KW-0813">Transport</keyword>
<feature type="transmembrane region" description="Helical" evidence="7">
    <location>
        <begin position="48"/>
        <end position="68"/>
    </location>
</feature>
<dbReference type="RefSeq" id="WP_039321690.1">
    <property type="nucleotide sequence ID" value="NZ_JQHM01000001.1"/>
</dbReference>
<dbReference type="InterPro" id="IPR020846">
    <property type="entry name" value="MFS_dom"/>
</dbReference>